<protein>
    <submittedName>
        <fullName evidence="13">CDP-diacylglycerol--glycerol-3-phosphate 3-phosphatidyltransferase/cardiolipin synthase</fullName>
    </submittedName>
</protein>
<comment type="similarity">
    <text evidence="2 11">Belongs to the CDP-alcohol phosphatidyltransferase class-I family.</text>
</comment>
<keyword evidence="9" id="KW-0594">Phospholipid biosynthesis</keyword>
<evidence type="ECO:0000256" key="1">
    <source>
        <dbReference type="ARBA" id="ARBA00004141"/>
    </source>
</evidence>
<dbReference type="Gene3D" id="1.20.120.1760">
    <property type="match status" value="1"/>
</dbReference>
<evidence type="ECO:0000256" key="10">
    <source>
        <dbReference type="ARBA" id="ARBA00023264"/>
    </source>
</evidence>
<dbReference type="Pfam" id="PF01066">
    <property type="entry name" value="CDP-OH_P_transf"/>
    <property type="match status" value="1"/>
</dbReference>
<evidence type="ECO:0000256" key="6">
    <source>
        <dbReference type="ARBA" id="ARBA00022989"/>
    </source>
</evidence>
<evidence type="ECO:0000256" key="12">
    <source>
        <dbReference type="SAM" id="Phobius"/>
    </source>
</evidence>
<evidence type="ECO:0000256" key="5">
    <source>
        <dbReference type="ARBA" id="ARBA00022692"/>
    </source>
</evidence>
<gene>
    <name evidence="13" type="ORF">SAMN05444351_1698</name>
</gene>
<keyword evidence="10" id="KW-1208">Phospholipid metabolism</keyword>
<reference evidence="13 14" key="1">
    <citation type="submission" date="2016-11" db="EMBL/GenBank/DDBJ databases">
        <authorList>
            <person name="Jaros S."/>
            <person name="Januszkiewicz K."/>
            <person name="Wedrychowicz H."/>
        </authorList>
    </citation>
    <scope>NUCLEOTIDE SEQUENCE [LARGE SCALE GENOMIC DNA]</scope>
    <source>
        <strain evidence="13 14">DSM 45408</strain>
    </source>
</reference>
<feature type="transmembrane region" description="Helical" evidence="12">
    <location>
        <begin position="133"/>
        <end position="161"/>
    </location>
</feature>
<dbReference type="GO" id="GO:0046474">
    <property type="term" value="P:glycerophospholipid biosynthetic process"/>
    <property type="evidence" value="ECO:0007669"/>
    <property type="project" value="TreeGrafter"/>
</dbReference>
<keyword evidence="6 12" id="KW-1133">Transmembrane helix</keyword>
<keyword evidence="5 12" id="KW-0812">Transmembrane</keyword>
<evidence type="ECO:0000313" key="13">
    <source>
        <dbReference type="EMBL" id="SHG18286.1"/>
    </source>
</evidence>
<keyword evidence="8 12" id="KW-0472">Membrane</keyword>
<dbReference type="STRING" id="1070870.SAMN05444351_1698"/>
<dbReference type="PANTHER" id="PTHR14269:SF52">
    <property type="entry name" value="PHOSPHATIDYLGLYCEROPHOSPHATE SYNTHASE-RELATED"/>
    <property type="match status" value="1"/>
</dbReference>
<comment type="subcellular location">
    <subcellularLocation>
        <location evidence="1">Membrane</location>
        <topology evidence="1">Multi-pass membrane protein</topology>
    </subcellularLocation>
</comment>
<evidence type="ECO:0000256" key="11">
    <source>
        <dbReference type="RuleBase" id="RU003750"/>
    </source>
</evidence>
<dbReference type="InterPro" id="IPR000462">
    <property type="entry name" value="CDP-OH_P_trans"/>
</dbReference>
<keyword evidence="3" id="KW-0444">Lipid biosynthesis</keyword>
<evidence type="ECO:0000313" key="14">
    <source>
        <dbReference type="Proteomes" id="UP000184471"/>
    </source>
</evidence>
<dbReference type="OrthoDB" id="9796672at2"/>
<keyword evidence="14" id="KW-1185">Reference proteome</keyword>
<feature type="transmembrane region" description="Helical" evidence="12">
    <location>
        <begin position="92"/>
        <end position="112"/>
    </location>
</feature>
<evidence type="ECO:0000256" key="9">
    <source>
        <dbReference type="ARBA" id="ARBA00023209"/>
    </source>
</evidence>
<dbReference type="InterPro" id="IPR043130">
    <property type="entry name" value="CDP-OH_PTrfase_TM_dom"/>
</dbReference>
<dbReference type="InterPro" id="IPR048254">
    <property type="entry name" value="CDP_ALCOHOL_P_TRANSF_CS"/>
</dbReference>
<dbReference type="EMBL" id="FQVX01000002">
    <property type="protein sequence ID" value="SHG18286.1"/>
    <property type="molecule type" value="Genomic_DNA"/>
</dbReference>
<keyword evidence="7" id="KW-0443">Lipid metabolism</keyword>
<dbReference type="RefSeq" id="WP_073420644.1">
    <property type="nucleotide sequence ID" value="NZ_FQVX01000002.1"/>
</dbReference>
<name>A0A1M5HQS4_9ACTN</name>
<dbReference type="PANTHER" id="PTHR14269">
    <property type="entry name" value="CDP-DIACYLGLYCEROL--GLYCEROL-3-PHOSPHATE 3-PHOSPHATIDYLTRANSFERASE-RELATED"/>
    <property type="match status" value="1"/>
</dbReference>
<proteinExistence type="inferred from homology"/>
<dbReference type="GO" id="GO:0008444">
    <property type="term" value="F:CDP-diacylglycerol-glycerol-3-phosphate 3-phosphatidyltransferase activity"/>
    <property type="evidence" value="ECO:0007669"/>
    <property type="project" value="InterPro"/>
</dbReference>
<organism evidence="13 14">
    <name type="scientific">Geodermatophilus nigrescens</name>
    <dbReference type="NCBI Taxonomy" id="1070870"/>
    <lineage>
        <taxon>Bacteria</taxon>
        <taxon>Bacillati</taxon>
        <taxon>Actinomycetota</taxon>
        <taxon>Actinomycetes</taxon>
        <taxon>Geodermatophilales</taxon>
        <taxon>Geodermatophilaceae</taxon>
        <taxon>Geodermatophilus</taxon>
    </lineage>
</organism>
<keyword evidence="4 11" id="KW-0808">Transferase</keyword>
<dbReference type="InterPro" id="IPR004570">
    <property type="entry name" value="Phosphatidylglycerol_P_synth"/>
</dbReference>
<dbReference type="InterPro" id="IPR050324">
    <property type="entry name" value="CDP-alcohol_PTase-I"/>
</dbReference>
<evidence type="ECO:0000256" key="4">
    <source>
        <dbReference type="ARBA" id="ARBA00022679"/>
    </source>
</evidence>
<sequence>MAWTLPNGLTGLRLLAVPFLGAVLVLEGDTPGGRWAALALFVAASVTDVADGWLARRRGQCTDFGALVDPIADKALVATVLVCLSARDLLPWWATVVVLAREAAVTVVRLAVVRHGVIPASRGGKLKTVAQTVVIVLALAAPGWTVVLTVLVTTTVLWTVLTGLDYGVKALALTRAPAPGLGSSTVPGAPAGP</sequence>
<evidence type="ECO:0000256" key="2">
    <source>
        <dbReference type="ARBA" id="ARBA00010441"/>
    </source>
</evidence>
<evidence type="ECO:0000256" key="7">
    <source>
        <dbReference type="ARBA" id="ARBA00023098"/>
    </source>
</evidence>
<dbReference type="UniPathway" id="UPA00085"/>
<evidence type="ECO:0000256" key="8">
    <source>
        <dbReference type="ARBA" id="ARBA00023136"/>
    </source>
</evidence>
<dbReference type="PROSITE" id="PS00379">
    <property type="entry name" value="CDP_ALCOHOL_P_TRANSF"/>
    <property type="match status" value="1"/>
</dbReference>
<accession>A0A1M5HQS4</accession>
<dbReference type="GO" id="GO:0016020">
    <property type="term" value="C:membrane"/>
    <property type="evidence" value="ECO:0007669"/>
    <property type="project" value="UniProtKB-SubCell"/>
</dbReference>
<evidence type="ECO:0000256" key="3">
    <source>
        <dbReference type="ARBA" id="ARBA00022516"/>
    </source>
</evidence>
<dbReference type="AlphaFoldDB" id="A0A1M5HQS4"/>
<dbReference type="Proteomes" id="UP000184471">
    <property type="component" value="Unassembled WGS sequence"/>
</dbReference>
<dbReference type="PIRSF" id="PIRSF000847">
    <property type="entry name" value="Phos_ph_gly_syn"/>
    <property type="match status" value="1"/>
</dbReference>